<dbReference type="GO" id="GO:0009103">
    <property type="term" value="P:lipopolysaccharide biosynthetic process"/>
    <property type="evidence" value="ECO:0007669"/>
    <property type="project" value="TreeGrafter"/>
</dbReference>
<dbReference type="InterPro" id="IPR001296">
    <property type="entry name" value="Glyco_trans_1"/>
</dbReference>
<dbReference type="SUPFAM" id="SSF53756">
    <property type="entry name" value="UDP-Glycosyltransferase/glycogen phosphorylase"/>
    <property type="match status" value="1"/>
</dbReference>
<accession>A0A1E2SMM3</accession>
<reference evidence="5 6" key="1">
    <citation type="submission" date="2015-11" db="EMBL/GenBank/DDBJ databases">
        <authorList>
            <person name="Zhang Y."/>
            <person name="Guo Z."/>
        </authorList>
    </citation>
    <scope>NUCLEOTIDE SEQUENCE [LARGE SCALE GENOMIC DNA]</scope>
    <source>
        <strain evidence="6">gdw1</strain>
    </source>
</reference>
<keyword evidence="2 5" id="KW-0808">Transferase</keyword>
<evidence type="ECO:0000313" key="6">
    <source>
        <dbReference type="Proteomes" id="UP000094426"/>
    </source>
</evidence>
<evidence type="ECO:0000256" key="1">
    <source>
        <dbReference type="ARBA" id="ARBA00022676"/>
    </source>
</evidence>
<name>A0A1E2SMM3_LEIXY</name>
<dbReference type="Pfam" id="PF13439">
    <property type="entry name" value="Glyco_transf_4"/>
    <property type="match status" value="1"/>
</dbReference>
<dbReference type="PANTHER" id="PTHR46401">
    <property type="entry name" value="GLYCOSYLTRANSFERASE WBBK-RELATED"/>
    <property type="match status" value="1"/>
</dbReference>
<dbReference type="InterPro" id="IPR028098">
    <property type="entry name" value="Glyco_trans_4-like_N"/>
</dbReference>
<dbReference type="EMBL" id="LNZG01000003">
    <property type="protein sequence ID" value="ODA91019.1"/>
    <property type="molecule type" value="Genomic_DNA"/>
</dbReference>
<evidence type="ECO:0000259" key="4">
    <source>
        <dbReference type="Pfam" id="PF13439"/>
    </source>
</evidence>
<dbReference type="Proteomes" id="UP000094426">
    <property type="component" value="Unassembled WGS sequence"/>
</dbReference>
<dbReference type="GO" id="GO:0016757">
    <property type="term" value="F:glycosyltransferase activity"/>
    <property type="evidence" value="ECO:0007669"/>
    <property type="project" value="UniProtKB-KW"/>
</dbReference>
<protein>
    <submittedName>
        <fullName evidence="5">Mannosyltransferase</fullName>
    </submittedName>
</protein>
<feature type="domain" description="Glycosyltransferase subfamily 4-like N-terminal" evidence="4">
    <location>
        <begin position="17"/>
        <end position="176"/>
    </location>
</feature>
<dbReference type="Gene3D" id="3.40.50.2000">
    <property type="entry name" value="Glycogen Phosphorylase B"/>
    <property type="match status" value="2"/>
</dbReference>
<dbReference type="Pfam" id="PF00534">
    <property type="entry name" value="Glycos_transf_1"/>
    <property type="match status" value="1"/>
</dbReference>
<dbReference type="PANTHER" id="PTHR46401:SF2">
    <property type="entry name" value="GLYCOSYLTRANSFERASE WBBK-RELATED"/>
    <property type="match status" value="1"/>
</dbReference>
<sequence length="383" mass="41050">MTTTLRVVVDDLTGVAPGGLRRYTEELTRHLIATAPPGCDVQAVISNVSDDKLNEVRLLLPGVASLIRLPLARRELALAWRSGLPVGSLTGMLHAPAVLAPLRQHGQTEASDQIAVTIHDTLAWSHPETIGTARALWTRSMAKRARRFADAIVVPTHAVARRLADELDFGDRIRVIGGAPATTVQLPSDADERAARLELPETYALTLGSVMPRRGVAALIRAVARPEAHGIPLLIVGPDRYGERSATGVAAAAGLPEDRVRALGRLSDPDLAVVLDRATVFVYPSLAEGFGLPIMEAFTFGLPVVHSDDPALVEVAGGASLVVERPGRAEDDAAYTDRLADAIGRVLGEPDLRTRLSVLASDRARAFSWRDSAERVWQLHADL</sequence>
<feature type="domain" description="Glycosyl transferase family 1" evidence="3">
    <location>
        <begin position="197"/>
        <end position="356"/>
    </location>
</feature>
<evidence type="ECO:0000259" key="3">
    <source>
        <dbReference type="Pfam" id="PF00534"/>
    </source>
</evidence>
<comment type="caution">
    <text evidence="5">The sequence shown here is derived from an EMBL/GenBank/DDBJ whole genome shotgun (WGS) entry which is preliminary data.</text>
</comment>
<evidence type="ECO:0000313" key="5">
    <source>
        <dbReference type="EMBL" id="ODA91019.1"/>
    </source>
</evidence>
<dbReference type="AlphaFoldDB" id="A0A1E2SMM3"/>
<dbReference type="OrthoDB" id="9801609at2"/>
<organism evidence="5 6">
    <name type="scientific">Leifsonia xyli subsp. xyli</name>
    <dbReference type="NCBI Taxonomy" id="59736"/>
    <lineage>
        <taxon>Bacteria</taxon>
        <taxon>Bacillati</taxon>
        <taxon>Actinomycetota</taxon>
        <taxon>Actinomycetes</taxon>
        <taxon>Micrococcales</taxon>
        <taxon>Microbacteriaceae</taxon>
        <taxon>Leifsonia</taxon>
    </lineage>
</organism>
<proteinExistence type="predicted"/>
<gene>
    <name evidence="5" type="ORF">ATY41_07270</name>
</gene>
<keyword evidence="1 5" id="KW-0328">Glycosyltransferase</keyword>
<dbReference type="CDD" id="cd03809">
    <property type="entry name" value="GT4_MtfB-like"/>
    <property type="match status" value="1"/>
</dbReference>
<dbReference type="RefSeq" id="WP_041767111.1">
    <property type="nucleotide sequence ID" value="NZ_LNZG01000003.1"/>
</dbReference>
<evidence type="ECO:0000256" key="2">
    <source>
        <dbReference type="ARBA" id="ARBA00022679"/>
    </source>
</evidence>